<gene>
    <name evidence="4" type="primary">Aste57867_24352</name>
    <name evidence="3" type="ORF">As57867_024276</name>
    <name evidence="4" type="ORF">ASTE57867_24352</name>
</gene>
<keyword evidence="5" id="KW-1185">Reference proteome</keyword>
<feature type="chain" id="PRO_5033437782" evidence="1">
    <location>
        <begin position="20"/>
        <end position="204"/>
    </location>
</feature>
<reference evidence="4 5" key="1">
    <citation type="submission" date="2019-03" db="EMBL/GenBank/DDBJ databases">
        <authorList>
            <person name="Gaulin E."/>
            <person name="Dumas B."/>
        </authorList>
    </citation>
    <scope>NUCLEOTIDE SEQUENCE [LARGE SCALE GENOMIC DNA]</scope>
    <source>
        <strain evidence="4">CBS 568.67</strain>
    </source>
</reference>
<evidence type="ECO:0000256" key="1">
    <source>
        <dbReference type="SAM" id="SignalP"/>
    </source>
</evidence>
<evidence type="ECO:0000313" key="3">
    <source>
        <dbReference type="EMBL" id="KAF0683586.1"/>
    </source>
</evidence>
<proteinExistence type="predicted"/>
<dbReference type="InterPro" id="IPR003137">
    <property type="entry name" value="PA_domain"/>
</dbReference>
<dbReference type="SUPFAM" id="SSF52025">
    <property type="entry name" value="PA domain"/>
    <property type="match status" value="1"/>
</dbReference>
<dbReference type="InterPro" id="IPR046450">
    <property type="entry name" value="PA_dom_sf"/>
</dbReference>
<accession>A0A485LS24</accession>
<dbReference type="EMBL" id="CAADRA010007414">
    <property type="protein sequence ID" value="VFU00992.1"/>
    <property type="molecule type" value="Genomic_DNA"/>
</dbReference>
<dbReference type="Gene3D" id="3.50.30.30">
    <property type="match status" value="1"/>
</dbReference>
<dbReference type="PROSITE" id="PS51257">
    <property type="entry name" value="PROKAR_LIPOPROTEIN"/>
    <property type="match status" value="1"/>
</dbReference>
<feature type="domain" description="PA" evidence="2">
    <location>
        <begin position="79"/>
        <end position="182"/>
    </location>
</feature>
<organism evidence="4 5">
    <name type="scientific">Aphanomyces stellatus</name>
    <dbReference type="NCBI Taxonomy" id="120398"/>
    <lineage>
        <taxon>Eukaryota</taxon>
        <taxon>Sar</taxon>
        <taxon>Stramenopiles</taxon>
        <taxon>Oomycota</taxon>
        <taxon>Saprolegniomycetes</taxon>
        <taxon>Saprolegniales</taxon>
        <taxon>Verrucalvaceae</taxon>
        <taxon>Aphanomyces</taxon>
    </lineage>
</organism>
<dbReference type="Pfam" id="PF02225">
    <property type="entry name" value="PA"/>
    <property type="match status" value="1"/>
</dbReference>
<dbReference type="EMBL" id="VJMH01007388">
    <property type="protein sequence ID" value="KAF0683586.1"/>
    <property type="molecule type" value="Genomic_DNA"/>
</dbReference>
<reference evidence="3" key="2">
    <citation type="submission" date="2019-06" db="EMBL/GenBank/DDBJ databases">
        <title>Genomics analysis of Aphanomyces spp. identifies a new class of oomycete effector associated with host adaptation.</title>
        <authorList>
            <person name="Gaulin E."/>
        </authorList>
    </citation>
    <scope>NUCLEOTIDE SEQUENCE</scope>
    <source>
        <strain evidence="3">CBS 578.67</strain>
    </source>
</reference>
<evidence type="ECO:0000313" key="5">
    <source>
        <dbReference type="Proteomes" id="UP000332933"/>
    </source>
</evidence>
<sequence>MPYDGRWRSFLTFFALTQAHGGGASTSSCAATVDGLTQVRGLLSPGGGLVFCHKCDDVTSEGSFVPAWGSHYNPDSFHVHGEIVYAVPNTANEDLYNAHHVHGRIALVDRGDVPIVEKVKRVHEAGGVGVVVVDSGECGAGFTCGVLGTPTSNGFLEQDEWFKWKSIRIPVVLVRRDDGDRIKAAIDLVEMDLPDVGLQWVLRE</sequence>
<dbReference type="OrthoDB" id="77835at2759"/>
<feature type="signal peptide" evidence="1">
    <location>
        <begin position="1"/>
        <end position="19"/>
    </location>
</feature>
<dbReference type="AlphaFoldDB" id="A0A485LS24"/>
<name>A0A485LS24_9STRA</name>
<protein>
    <submittedName>
        <fullName evidence="4">Aste57867_24352 protein</fullName>
    </submittedName>
</protein>
<evidence type="ECO:0000259" key="2">
    <source>
        <dbReference type="Pfam" id="PF02225"/>
    </source>
</evidence>
<dbReference type="Proteomes" id="UP000332933">
    <property type="component" value="Unassembled WGS sequence"/>
</dbReference>
<keyword evidence="1" id="KW-0732">Signal</keyword>
<evidence type="ECO:0000313" key="4">
    <source>
        <dbReference type="EMBL" id="VFU00992.1"/>
    </source>
</evidence>